<feature type="domain" description="XdhC- CoxI" evidence="2">
    <location>
        <begin position="15"/>
        <end position="80"/>
    </location>
</feature>
<reference evidence="4 5" key="1">
    <citation type="submission" date="2021-12" db="EMBL/GenBank/DDBJ databases">
        <title>Discovery of the Pendulisporaceae a myxobacterial family with distinct sporulation behavior and unique specialized metabolism.</title>
        <authorList>
            <person name="Garcia R."/>
            <person name="Popoff A."/>
            <person name="Bader C.D."/>
            <person name="Loehr J."/>
            <person name="Walesch S."/>
            <person name="Walt C."/>
            <person name="Boldt J."/>
            <person name="Bunk B."/>
            <person name="Haeckl F.J.F.P.J."/>
            <person name="Gunesch A.P."/>
            <person name="Birkelbach J."/>
            <person name="Nuebel U."/>
            <person name="Pietschmann T."/>
            <person name="Bach T."/>
            <person name="Mueller R."/>
        </authorList>
    </citation>
    <scope>NUCLEOTIDE SEQUENCE [LARGE SCALE GENOMIC DNA]</scope>
    <source>
        <strain evidence="4 5">MSr11954</strain>
    </source>
</reference>
<gene>
    <name evidence="4" type="ORF">LZC94_30275</name>
</gene>
<dbReference type="PANTHER" id="PTHR30388:SF6">
    <property type="entry name" value="XANTHINE DEHYDROGENASE SUBUNIT A-RELATED"/>
    <property type="match status" value="1"/>
</dbReference>
<dbReference type="InterPro" id="IPR052698">
    <property type="entry name" value="MoCofactor_Util/Proc"/>
</dbReference>
<organism evidence="4 5">
    <name type="scientific">Pendulispora albinea</name>
    <dbReference type="NCBI Taxonomy" id="2741071"/>
    <lineage>
        <taxon>Bacteria</taxon>
        <taxon>Pseudomonadati</taxon>
        <taxon>Myxococcota</taxon>
        <taxon>Myxococcia</taxon>
        <taxon>Myxococcales</taxon>
        <taxon>Sorangiineae</taxon>
        <taxon>Pendulisporaceae</taxon>
        <taxon>Pendulispora</taxon>
    </lineage>
</organism>
<dbReference type="PANTHER" id="PTHR30388">
    <property type="entry name" value="ALDEHYDE OXIDOREDUCTASE MOLYBDENUM COFACTOR ASSEMBLY PROTEIN"/>
    <property type="match status" value="1"/>
</dbReference>
<evidence type="ECO:0000313" key="4">
    <source>
        <dbReference type="EMBL" id="WXB12128.1"/>
    </source>
</evidence>
<proteinExistence type="predicted"/>
<accession>A0ABZ2LMI7</accession>
<dbReference type="Gene3D" id="3.40.50.720">
    <property type="entry name" value="NAD(P)-binding Rossmann-like Domain"/>
    <property type="match status" value="1"/>
</dbReference>
<name>A0ABZ2LMI7_9BACT</name>
<protein>
    <submittedName>
        <fullName evidence="4">XdhC family protein</fullName>
    </submittedName>
</protein>
<evidence type="ECO:0000256" key="1">
    <source>
        <dbReference type="SAM" id="MobiDB-lite"/>
    </source>
</evidence>
<evidence type="ECO:0000259" key="3">
    <source>
        <dbReference type="Pfam" id="PF13478"/>
    </source>
</evidence>
<dbReference type="RefSeq" id="WP_394821747.1">
    <property type="nucleotide sequence ID" value="NZ_CP089984.1"/>
</dbReference>
<sequence>MLDAPAIVRAASPLLERRVPFLVATVVRVQGSSYRRPGARLLATAEGRVAGNVSGGCLESDLIRTGLWRTRNGPVVLRYDSRDPEEGDAVLGCGGIVDVLLEQGNGRDRDHPLALLAGALASGQRARMATVFRSTDPDIPLGARWCVRDEELAPPAAKGARATRSDLVERIFSGQWRPSARSASPGYTASSERPASSEPPRATSRSIETGRGAIEVLIEPIVPPPHLFVLGAGLDAFPLVRMAQQIGWSVTVWSASPSFASRARFEAAGATLLGDLDLVRARIDAADRALAIVMGHNVGRDRAALAMALGSRASYIGILGPRHRTVSLAGDFPAKLEDPRVHAPVGLDLGAETPDEVAMSIVAEMLAHLRGASREPLRRRSAIHRASG</sequence>
<dbReference type="InterPro" id="IPR003777">
    <property type="entry name" value="XdhC_CoxI"/>
</dbReference>
<dbReference type="Pfam" id="PF02625">
    <property type="entry name" value="XdhC_CoxI"/>
    <property type="match status" value="1"/>
</dbReference>
<evidence type="ECO:0000259" key="2">
    <source>
        <dbReference type="Pfam" id="PF02625"/>
    </source>
</evidence>
<dbReference type="Pfam" id="PF13478">
    <property type="entry name" value="XdhC_C"/>
    <property type="match status" value="1"/>
</dbReference>
<evidence type="ECO:0000313" key="5">
    <source>
        <dbReference type="Proteomes" id="UP001370348"/>
    </source>
</evidence>
<keyword evidence="5" id="KW-1185">Reference proteome</keyword>
<feature type="domain" description="XdhC Rossmann" evidence="3">
    <location>
        <begin position="227"/>
        <end position="365"/>
    </location>
</feature>
<dbReference type="EMBL" id="CP089984">
    <property type="protein sequence ID" value="WXB12128.1"/>
    <property type="molecule type" value="Genomic_DNA"/>
</dbReference>
<dbReference type="Proteomes" id="UP001370348">
    <property type="component" value="Chromosome"/>
</dbReference>
<feature type="region of interest" description="Disordered" evidence="1">
    <location>
        <begin position="178"/>
        <end position="206"/>
    </location>
</feature>
<dbReference type="InterPro" id="IPR027051">
    <property type="entry name" value="XdhC_Rossmann_dom"/>
</dbReference>
<feature type="compositionally biased region" description="Low complexity" evidence="1">
    <location>
        <begin position="189"/>
        <end position="202"/>
    </location>
</feature>